<organism evidence="1 2">
    <name type="scientific">Paraherbaspirillum soli</name>
    <dbReference type="NCBI Taxonomy" id="631222"/>
    <lineage>
        <taxon>Bacteria</taxon>
        <taxon>Pseudomonadati</taxon>
        <taxon>Pseudomonadota</taxon>
        <taxon>Betaproteobacteria</taxon>
        <taxon>Burkholderiales</taxon>
        <taxon>Oxalobacteraceae</taxon>
        <taxon>Paraherbaspirillum</taxon>
    </lineage>
</organism>
<evidence type="ECO:0008006" key="3">
    <source>
        <dbReference type="Google" id="ProtNLM"/>
    </source>
</evidence>
<evidence type="ECO:0000313" key="2">
    <source>
        <dbReference type="Proteomes" id="UP001596045"/>
    </source>
</evidence>
<gene>
    <name evidence="1" type="ORF">ACFPM8_18670</name>
</gene>
<dbReference type="SUPFAM" id="SSF53383">
    <property type="entry name" value="PLP-dependent transferases"/>
    <property type="match status" value="1"/>
</dbReference>
<dbReference type="RefSeq" id="WP_378999770.1">
    <property type="nucleotide sequence ID" value="NZ_JBHSMT010000029.1"/>
</dbReference>
<evidence type="ECO:0000313" key="1">
    <source>
        <dbReference type="EMBL" id="MFC5475989.1"/>
    </source>
</evidence>
<accession>A0ABW0MDT0</accession>
<dbReference type="EMBL" id="JBHSMT010000029">
    <property type="protein sequence ID" value="MFC5475989.1"/>
    <property type="molecule type" value="Genomic_DNA"/>
</dbReference>
<sequence length="349" mass="39565">MHNVARKAVLSAITPAAQNTASSKAIGGYFELELPVSTFPLHHSAIRFQSARAAFHALLSVGQPQRVWMPKYICDAMLAPLHALDVEIVFYDLDPGLGVDEDVVLEPQDWLLYVNYFGLCSDQEERLLRRFKPSQLIMDHSQAFFATPKDCLATIYSPRKFFGLPDGGLLHTTLKVSEPTEIDSGSVARCSHLLQRLDTSAEAGYADFKLAEETLRDTQPRRMSTLSTRLFSSIDLNRIKQRRNANFVYLHQRLKHLNGLDLDVVRIGGPLCYPLLMEYGNVQALREALAAERVFIPSYWPEVRTRVADDALERQLVDGCLPIPCDQRYERADLELVCDLLLRQMKRVF</sequence>
<comment type="caution">
    <text evidence="1">The sequence shown here is derived from an EMBL/GenBank/DDBJ whole genome shotgun (WGS) entry which is preliminary data.</text>
</comment>
<protein>
    <recommendedName>
        <fullName evidence="3">DegT/DnrJ/EryC1/StrS aminotransferase family protein</fullName>
    </recommendedName>
</protein>
<name>A0ABW0MDT0_9BURK</name>
<dbReference type="InterPro" id="IPR015424">
    <property type="entry name" value="PyrdxlP-dep_Trfase"/>
</dbReference>
<proteinExistence type="predicted"/>
<keyword evidence="2" id="KW-1185">Reference proteome</keyword>
<dbReference type="Proteomes" id="UP001596045">
    <property type="component" value="Unassembled WGS sequence"/>
</dbReference>
<reference evidence="2" key="1">
    <citation type="journal article" date="2019" name="Int. J. Syst. Evol. Microbiol.">
        <title>The Global Catalogue of Microorganisms (GCM) 10K type strain sequencing project: providing services to taxonomists for standard genome sequencing and annotation.</title>
        <authorList>
            <consortium name="The Broad Institute Genomics Platform"/>
            <consortium name="The Broad Institute Genome Sequencing Center for Infectious Disease"/>
            <person name="Wu L."/>
            <person name="Ma J."/>
        </authorList>
    </citation>
    <scope>NUCLEOTIDE SEQUENCE [LARGE SCALE GENOMIC DNA]</scope>
    <source>
        <strain evidence="2">JCM 17066</strain>
    </source>
</reference>